<organism evidence="1 2">
    <name type="scientific">Ileibacterium valens</name>
    <dbReference type="NCBI Taxonomy" id="1862668"/>
    <lineage>
        <taxon>Bacteria</taxon>
        <taxon>Bacillati</taxon>
        <taxon>Bacillota</taxon>
        <taxon>Erysipelotrichia</taxon>
        <taxon>Erysipelotrichales</taxon>
        <taxon>Erysipelotrichaceae</taxon>
        <taxon>Ileibacterium</taxon>
    </lineage>
</organism>
<evidence type="ECO:0000313" key="1">
    <source>
        <dbReference type="EMBL" id="OLU41683.1"/>
    </source>
</evidence>
<dbReference type="OrthoDB" id="2184509at2"/>
<comment type="caution">
    <text evidence="1">The sequence shown here is derived from an EMBL/GenBank/DDBJ whole genome shotgun (WGS) entry which is preliminary data.</text>
</comment>
<keyword evidence="2" id="KW-1185">Reference proteome</keyword>
<name>A0A1U7NHX8_9FIRM</name>
<dbReference type="InterPro" id="IPR058154">
    <property type="entry name" value="Bxb1_TTP-like"/>
</dbReference>
<dbReference type="Proteomes" id="UP000186341">
    <property type="component" value="Unassembled WGS sequence"/>
</dbReference>
<dbReference type="RefSeq" id="WP_075818218.1">
    <property type="nucleotide sequence ID" value="NZ_CAPNHH010000019.1"/>
</dbReference>
<proteinExistence type="predicted"/>
<accession>A0A1U7NHX8</accession>
<dbReference type="Pfam" id="PF25681">
    <property type="entry name" value="Phage_TTP_17"/>
    <property type="match status" value="1"/>
</dbReference>
<dbReference type="AlphaFoldDB" id="A0A1U7NHX8"/>
<reference evidence="1 2" key="1">
    <citation type="submission" date="2016-11" db="EMBL/GenBank/DDBJ databases">
        <title>Description of two novel members of the family Erysipelotrichaceae: Ileibacterium lipovorans gen. nov., sp. nov. and Dubosiella newyorkensis, gen. nov., sp. nov.</title>
        <authorList>
            <person name="Cox L.M."/>
            <person name="Sohn J."/>
            <person name="Tyrrell K.L."/>
            <person name="Citron D.M."/>
            <person name="Lawson P.A."/>
            <person name="Patel N.B."/>
            <person name="Iizumi T."/>
            <person name="Perez-Perez G.I."/>
            <person name="Goldstein E.J."/>
            <person name="Blaser M.J."/>
        </authorList>
    </citation>
    <scope>NUCLEOTIDE SEQUENCE [LARGE SCALE GENOMIC DNA]</scope>
    <source>
        <strain evidence="1 2">NYU-BL-A3</strain>
    </source>
</reference>
<dbReference type="GeneID" id="82202194"/>
<dbReference type="EMBL" id="MPJW01000078">
    <property type="protein sequence ID" value="OLU41683.1"/>
    <property type="molecule type" value="Genomic_DNA"/>
</dbReference>
<protein>
    <submittedName>
        <fullName evidence="1">Phage tail protein</fullName>
    </submittedName>
</protein>
<gene>
    <name evidence="1" type="ORF">BO222_02985</name>
</gene>
<evidence type="ECO:0000313" key="2">
    <source>
        <dbReference type="Proteomes" id="UP000186341"/>
    </source>
</evidence>
<sequence length="189" mass="19809">MANTANVTQGKPKIAGAFSIAPAGTALPTDAVTALTEDFKNLGYISKDGLTNSNSSESTDITAWGGDAVLTTDSSKTDTFQATFIESLNPEVLKMVYGDSNVTGADVDAGLTVKANSLDTKAHVYVIDQVLKGDVLKRIVVPNGTVTAVGDISYKDDDAVGYQVTISAAPDNDGNTHYEYLKRKGAEPK</sequence>